<feature type="region of interest" description="Disordered" evidence="1">
    <location>
        <begin position="118"/>
        <end position="143"/>
    </location>
</feature>
<feature type="transmembrane region" description="Helical" evidence="2">
    <location>
        <begin position="146"/>
        <end position="171"/>
    </location>
</feature>
<organism evidence="3 4">
    <name type="scientific">Pyrrhoderma noxium</name>
    <dbReference type="NCBI Taxonomy" id="2282107"/>
    <lineage>
        <taxon>Eukaryota</taxon>
        <taxon>Fungi</taxon>
        <taxon>Dikarya</taxon>
        <taxon>Basidiomycota</taxon>
        <taxon>Agaricomycotina</taxon>
        <taxon>Agaricomycetes</taxon>
        <taxon>Hymenochaetales</taxon>
        <taxon>Hymenochaetaceae</taxon>
        <taxon>Pyrrhoderma</taxon>
    </lineage>
</organism>
<dbReference type="EMBL" id="NBII01000004">
    <property type="protein sequence ID" value="PAV19362.1"/>
    <property type="molecule type" value="Genomic_DNA"/>
</dbReference>
<evidence type="ECO:0000256" key="1">
    <source>
        <dbReference type="SAM" id="MobiDB-lite"/>
    </source>
</evidence>
<reference evidence="3 4" key="1">
    <citation type="journal article" date="2017" name="Mol. Ecol.">
        <title>Comparative and population genomic landscape of Phellinus noxius: A hypervariable fungus causing root rot in trees.</title>
        <authorList>
            <person name="Chung C.L."/>
            <person name="Lee T.J."/>
            <person name="Akiba M."/>
            <person name="Lee H.H."/>
            <person name="Kuo T.H."/>
            <person name="Liu D."/>
            <person name="Ke H.M."/>
            <person name="Yokoi T."/>
            <person name="Roa M.B."/>
            <person name="Lu M.J."/>
            <person name="Chang Y.Y."/>
            <person name="Ann P.J."/>
            <person name="Tsai J.N."/>
            <person name="Chen C.Y."/>
            <person name="Tzean S.S."/>
            <person name="Ota Y."/>
            <person name="Hattori T."/>
            <person name="Sahashi N."/>
            <person name="Liou R.F."/>
            <person name="Kikuchi T."/>
            <person name="Tsai I.J."/>
        </authorList>
    </citation>
    <scope>NUCLEOTIDE SEQUENCE [LARGE SCALE GENOMIC DNA]</scope>
    <source>
        <strain evidence="3 4">FFPRI411160</strain>
    </source>
</reference>
<dbReference type="InParanoid" id="A0A286UID2"/>
<protein>
    <submittedName>
        <fullName evidence="3">Uncharacterized protein</fullName>
    </submittedName>
</protein>
<dbReference type="OrthoDB" id="3362711at2759"/>
<keyword evidence="2" id="KW-1133">Transmembrane helix</keyword>
<evidence type="ECO:0000256" key="2">
    <source>
        <dbReference type="SAM" id="Phobius"/>
    </source>
</evidence>
<keyword evidence="2" id="KW-0472">Membrane</keyword>
<gene>
    <name evidence="3" type="ORF">PNOK_0429600</name>
</gene>
<proteinExistence type="predicted"/>
<dbReference type="AlphaFoldDB" id="A0A286UID2"/>
<comment type="caution">
    <text evidence="3">The sequence shown here is derived from an EMBL/GenBank/DDBJ whole genome shotgun (WGS) entry which is preliminary data.</text>
</comment>
<evidence type="ECO:0000313" key="4">
    <source>
        <dbReference type="Proteomes" id="UP000217199"/>
    </source>
</evidence>
<keyword evidence="4" id="KW-1185">Reference proteome</keyword>
<sequence length="455" mass="48275">MLFLLQVGQCASGSWNITALSPNSHYTPPSSSATACQCSWAVYNTIQACASCQTNGGQDSIISWAQYKANCTELLSTTDYFPVDDQIPDQTAIPFWATENPSLWYNGIFNTSSAQSLADEGKDDITQDNRGSTSSNDDGDSKKSNVGAIAGGVVGGVIGAAVVGLLAFLMFRKKRKSQLKSMPSVNSHGRSPSDGTVQGYYQHTYKHQNFTPSPGPTLPVSIEPTSYGLYPYDASLVTGTYSPPPDTLRASPLAKNYTGQTMPMVAMNVTSIVPSISDANATVHGTHAHTLSNGSTVSAFSPSYAPGSHGHESVEGAIQPFILPPSLPEPMSEENSGKSGRNSPGPGSDYFIPTQRKIDRRNPPAYSAPMEDLSSTAGESVEAQAPNTTLSGTTLLQAGSTAAGTPIDQNDRTAQQPLFTGSMNYAVIIINWKFTNRSLTVPQFNTHGGSLPNYF</sequence>
<evidence type="ECO:0000313" key="3">
    <source>
        <dbReference type="EMBL" id="PAV19362.1"/>
    </source>
</evidence>
<accession>A0A286UID2</accession>
<keyword evidence="2" id="KW-0812">Transmembrane</keyword>
<dbReference type="STRING" id="2282107.A0A286UID2"/>
<dbReference type="Proteomes" id="UP000217199">
    <property type="component" value="Unassembled WGS sequence"/>
</dbReference>
<feature type="region of interest" description="Disordered" evidence="1">
    <location>
        <begin position="321"/>
        <end position="383"/>
    </location>
</feature>
<name>A0A286UID2_9AGAM</name>